<keyword evidence="1" id="KW-0812">Transmembrane</keyword>
<name>A0ABT5YIA5_9PROT</name>
<dbReference type="RefSeq" id="WP_275819341.1">
    <property type="nucleotide sequence ID" value="NZ_JARHUD010000001.1"/>
</dbReference>
<keyword evidence="3" id="KW-1185">Reference proteome</keyword>
<feature type="transmembrane region" description="Helical" evidence="1">
    <location>
        <begin position="44"/>
        <end position="64"/>
    </location>
</feature>
<feature type="transmembrane region" description="Helical" evidence="1">
    <location>
        <begin position="196"/>
        <end position="217"/>
    </location>
</feature>
<comment type="caution">
    <text evidence="2">The sequence shown here is derived from an EMBL/GenBank/DDBJ whole genome shotgun (WGS) entry which is preliminary data.</text>
</comment>
<feature type="transmembrane region" description="Helical" evidence="1">
    <location>
        <begin position="113"/>
        <end position="133"/>
    </location>
</feature>
<feature type="transmembrane region" description="Helical" evidence="1">
    <location>
        <begin position="153"/>
        <end position="176"/>
    </location>
</feature>
<evidence type="ECO:0000313" key="3">
    <source>
        <dbReference type="Proteomes" id="UP001215503"/>
    </source>
</evidence>
<dbReference type="Proteomes" id="UP001215503">
    <property type="component" value="Unassembled WGS sequence"/>
</dbReference>
<accession>A0ABT5YIA5</accession>
<organism evidence="2 3">
    <name type="scientific">Aquibaculum arenosum</name>
    <dbReference type="NCBI Taxonomy" id="3032591"/>
    <lineage>
        <taxon>Bacteria</taxon>
        <taxon>Pseudomonadati</taxon>
        <taxon>Pseudomonadota</taxon>
        <taxon>Alphaproteobacteria</taxon>
        <taxon>Rhodospirillales</taxon>
        <taxon>Rhodovibrionaceae</taxon>
        <taxon>Aquibaculum</taxon>
    </lineage>
</organism>
<reference evidence="2 3" key="1">
    <citation type="submission" date="2023-03" db="EMBL/GenBank/DDBJ databases">
        <title>Fodinicurvata sp. CAU 1616 isolated from sea sendiment.</title>
        <authorList>
            <person name="Kim W."/>
        </authorList>
    </citation>
    <scope>NUCLEOTIDE SEQUENCE [LARGE SCALE GENOMIC DNA]</scope>
    <source>
        <strain evidence="2 3">CAU 1616</strain>
    </source>
</reference>
<keyword evidence="1" id="KW-0472">Membrane</keyword>
<dbReference type="EMBL" id="JARHUD010000001">
    <property type="protein sequence ID" value="MDF2094666.1"/>
    <property type="molecule type" value="Genomic_DNA"/>
</dbReference>
<feature type="transmembrane region" description="Helical" evidence="1">
    <location>
        <begin position="70"/>
        <end position="92"/>
    </location>
</feature>
<sequence length="274" mass="29015">MPSENELDFSRLPDARPLAPISPRETAREIFALLYHYAGAMARLALLPVSIAFGLTAVALYFSLGAGFHFFVVGAKLYLLVWFAGSVFRLLLLGPGPELARPLPNWRPADGRLALRGLGVIAIAMLVTLPASFIFGSLGGGLGPNGPQPGPWIIAPLVVAAITTLGLSFTLPAAALGRGYGYKRAWRESRGALAPLFGLFVVIVLPVDLAIALIDLLLLQLQLATNLVIPRAAVGTAANYLSVALASTVLAVAFAKRTGWQRPGGQQPLMRMQA</sequence>
<keyword evidence="1" id="KW-1133">Transmembrane helix</keyword>
<gene>
    <name evidence="2" type="ORF">P2G67_01595</name>
</gene>
<evidence type="ECO:0000256" key="1">
    <source>
        <dbReference type="SAM" id="Phobius"/>
    </source>
</evidence>
<feature type="transmembrane region" description="Helical" evidence="1">
    <location>
        <begin position="237"/>
        <end position="255"/>
    </location>
</feature>
<protein>
    <submittedName>
        <fullName evidence="2">Uncharacterized protein</fullName>
    </submittedName>
</protein>
<proteinExistence type="predicted"/>
<evidence type="ECO:0000313" key="2">
    <source>
        <dbReference type="EMBL" id="MDF2094666.1"/>
    </source>
</evidence>